<protein>
    <submittedName>
        <fullName evidence="5">N,N'-diacetylchitobiose transport system substrate-binding protein</fullName>
    </submittedName>
</protein>
<keyword evidence="2" id="KW-0813">Transport</keyword>
<dbReference type="Proteomes" id="UP000585638">
    <property type="component" value="Unassembled WGS sequence"/>
</dbReference>
<dbReference type="AlphaFoldDB" id="A0A7W9KR79"/>
<dbReference type="PANTHER" id="PTHR30061">
    <property type="entry name" value="MALTOSE-BINDING PERIPLASMIC PROTEIN"/>
    <property type="match status" value="1"/>
</dbReference>
<proteinExistence type="inferred from homology"/>
<dbReference type="GO" id="GO:0015768">
    <property type="term" value="P:maltose transport"/>
    <property type="evidence" value="ECO:0007669"/>
    <property type="project" value="TreeGrafter"/>
</dbReference>
<dbReference type="EMBL" id="JACHIR010000002">
    <property type="protein sequence ID" value="MBB5897209.1"/>
    <property type="molecule type" value="Genomic_DNA"/>
</dbReference>
<evidence type="ECO:0000313" key="6">
    <source>
        <dbReference type="Proteomes" id="UP000585638"/>
    </source>
</evidence>
<comment type="caution">
    <text evidence="5">The sequence shown here is derived from an EMBL/GenBank/DDBJ whole genome shotgun (WGS) entry which is preliminary data.</text>
</comment>
<evidence type="ECO:0000256" key="4">
    <source>
        <dbReference type="SAM" id="SignalP"/>
    </source>
</evidence>
<name>A0A7W9KR79_9PSEU</name>
<feature type="chain" id="PRO_5038797647" evidence="4">
    <location>
        <begin position="24"/>
        <end position="426"/>
    </location>
</feature>
<dbReference type="GO" id="GO:1901982">
    <property type="term" value="F:maltose binding"/>
    <property type="evidence" value="ECO:0007669"/>
    <property type="project" value="TreeGrafter"/>
</dbReference>
<dbReference type="Pfam" id="PF01547">
    <property type="entry name" value="SBP_bac_1"/>
    <property type="match status" value="1"/>
</dbReference>
<dbReference type="SUPFAM" id="SSF53850">
    <property type="entry name" value="Periplasmic binding protein-like II"/>
    <property type="match status" value="1"/>
</dbReference>
<evidence type="ECO:0000256" key="2">
    <source>
        <dbReference type="ARBA" id="ARBA00022448"/>
    </source>
</evidence>
<evidence type="ECO:0000256" key="1">
    <source>
        <dbReference type="ARBA" id="ARBA00008520"/>
    </source>
</evidence>
<dbReference type="InterPro" id="IPR006059">
    <property type="entry name" value="SBP"/>
</dbReference>
<reference evidence="5 6" key="1">
    <citation type="submission" date="2020-08" db="EMBL/GenBank/DDBJ databases">
        <title>Sequencing the genomes of 1000 actinobacteria strains.</title>
        <authorList>
            <person name="Klenk H.-P."/>
        </authorList>
    </citation>
    <scope>NUCLEOTIDE SEQUENCE [LARGE SCALE GENOMIC DNA]</scope>
    <source>
        <strain evidence="5 6">DSM 43851</strain>
    </source>
</reference>
<dbReference type="PANTHER" id="PTHR30061:SF50">
    <property type="entry name" value="MALTOSE_MALTODEXTRIN-BINDING PERIPLASMIC PROTEIN"/>
    <property type="match status" value="1"/>
</dbReference>
<dbReference type="PROSITE" id="PS51257">
    <property type="entry name" value="PROKAR_LIPOPROTEIN"/>
    <property type="match status" value="1"/>
</dbReference>
<comment type="similarity">
    <text evidence="1">Belongs to the bacterial solute-binding protein 1 family.</text>
</comment>
<feature type="signal peptide" evidence="4">
    <location>
        <begin position="1"/>
        <end position="23"/>
    </location>
</feature>
<dbReference type="Gene3D" id="3.40.190.10">
    <property type="entry name" value="Periplasmic binding protein-like II"/>
    <property type="match status" value="2"/>
</dbReference>
<evidence type="ECO:0000313" key="5">
    <source>
        <dbReference type="EMBL" id="MBB5897209.1"/>
    </source>
</evidence>
<accession>A0A7W9KR79</accession>
<dbReference type="GO" id="GO:0055052">
    <property type="term" value="C:ATP-binding cassette (ABC) transporter complex, substrate-binding subunit-containing"/>
    <property type="evidence" value="ECO:0007669"/>
    <property type="project" value="TreeGrafter"/>
</dbReference>
<dbReference type="RefSeq" id="WP_184869660.1">
    <property type="nucleotide sequence ID" value="NZ_JACHIR010000002.1"/>
</dbReference>
<gene>
    <name evidence="5" type="ORF">BJ998_008468</name>
</gene>
<keyword evidence="3 4" id="KW-0732">Signal</keyword>
<keyword evidence="6" id="KW-1185">Reference proteome</keyword>
<sequence>MSRRSTAASAMAAVALAVSACGAGSAENASQGKAITVWLMDGDLSDKAVAAINTAFEKATGATVTVQVQEWDNINTKISTALAQDSTPDVLEIGNTDVPLFAANGALADLTDHKADLSAGQAWLPGLAGPATVDGKIYAAPLFAGNRAVIYRKSIWAKAGVTAPPATFAELTADLDKVKAANPDPAFAAFNFPGQYWYGALQFVWDAGGQLATQDGRKWTGALEKPAAQQGLKAWQQFQNTYSGAASRNVDTKAPDQAAMFAQGATSAILDTSVNTILKDNPSIKDDIGTFPFPSATAGRTQPVFLGGSDLGVAAKSRNQDLALAYLKAAADPAVQRSAIAGIDGWTPVSTQVIDQVTPSLPPLSAAFFAAAKSSGSTPATPGWATVESDKSINTFFADIATGRKSVADAARDFDAHLDQALNAAR</sequence>
<dbReference type="GO" id="GO:0042956">
    <property type="term" value="P:maltodextrin transmembrane transport"/>
    <property type="evidence" value="ECO:0007669"/>
    <property type="project" value="TreeGrafter"/>
</dbReference>
<evidence type="ECO:0000256" key="3">
    <source>
        <dbReference type="ARBA" id="ARBA00022729"/>
    </source>
</evidence>
<organism evidence="5 6">
    <name type="scientific">Kutzneria kofuensis</name>
    <dbReference type="NCBI Taxonomy" id="103725"/>
    <lineage>
        <taxon>Bacteria</taxon>
        <taxon>Bacillati</taxon>
        <taxon>Actinomycetota</taxon>
        <taxon>Actinomycetes</taxon>
        <taxon>Pseudonocardiales</taxon>
        <taxon>Pseudonocardiaceae</taxon>
        <taxon>Kutzneria</taxon>
    </lineage>
</organism>